<evidence type="ECO:0000256" key="8">
    <source>
        <dbReference type="ARBA" id="ARBA00022840"/>
    </source>
</evidence>
<dbReference type="InterPro" id="IPR020562">
    <property type="entry name" value="PRibGlycinamide_synth_N"/>
</dbReference>
<comment type="caution">
    <text evidence="16">The sequence shown here is derived from an EMBL/GenBank/DDBJ whole genome shotgun (WGS) entry which is preliminary data.</text>
</comment>
<dbReference type="Proteomes" id="UP001596016">
    <property type="component" value="Unassembled WGS sequence"/>
</dbReference>
<dbReference type="SMART" id="SM01209">
    <property type="entry name" value="GARS_A"/>
    <property type="match status" value="1"/>
</dbReference>
<dbReference type="InterPro" id="IPR013815">
    <property type="entry name" value="ATP_grasp_subdomain_1"/>
</dbReference>
<comment type="cofactor">
    <cofactor evidence="2">
        <name>Mg(2+)</name>
        <dbReference type="ChEBI" id="CHEBI:18420"/>
    </cofactor>
</comment>
<name>A0ABW0GVW5_9HYPH</name>
<evidence type="ECO:0000256" key="10">
    <source>
        <dbReference type="ARBA" id="ARBA00042242"/>
    </source>
</evidence>
<gene>
    <name evidence="12 16" type="primary">purD</name>
    <name evidence="16" type="ORF">ACFPLB_04540</name>
</gene>
<dbReference type="EMBL" id="JBHSLL010000012">
    <property type="protein sequence ID" value="MFC5385234.1"/>
    <property type="molecule type" value="Genomic_DNA"/>
</dbReference>
<dbReference type="GO" id="GO:0004637">
    <property type="term" value="F:phosphoribosylamine-glycine ligase activity"/>
    <property type="evidence" value="ECO:0007669"/>
    <property type="project" value="UniProtKB-EC"/>
</dbReference>
<dbReference type="SMART" id="SM01210">
    <property type="entry name" value="GARS_C"/>
    <property type="match status" value="1"/>
</dbReference>
<dbReference type="InterPro" id="IPR016185">
    <property type="entry name" value="PreATP-grasp_dom_sf"/>
</dbReference>
<evidence type="ECO:0000256" key="4">
    <source>
        <dbReference type="ARBA" id="ARBA00013255"/>
    </source>
</evidence>
<comment type="pathway">
    <text evidence="3 12">Purine metabolism; IMP biosynthesis via de novo pathway; N(1)-(5-phospho-D-ribosyl)glycinamide from 5-phospho-alpha-D-ribose 1-diphosphate: step 2/2.</text>
</comment>
<dbReference type="Gene3D" id="3.40.50.20">
    <property type="match status" value="1"/>
</dbReference>
<feature type="region of interest" description="Disordered" evidence="14">
    <location>
        <begin position="212"/>
        <end position="233"/>
    </location>
</feature>
<keyword evidence="17" id="KW-1185">Reference proteome</keyword>
<evidence type="ECO:0000256" key="11">
    <source>
        <dbReference type="ARBA" id="ARBA00042864"/>
    </source>
</evidence>
<proteinExistence type="inferred from homology"/>
<dbReference type="SUPFAM" id="SSF51246">
    <property type="entry name" value="Rudiment single hybrid motif"/>
    <property type="match status" value="1"/>
</dbReference>
<dbReference type="PROSITE" id="PS50975">
    <property type="entry name" value="ATP_GRASP"/>
    <property type="match status" value="1"/>
</dbReference>
<organism evidence="16 17">
    <name type="scientific">Aquamicrobium segne</name>
    <dbReference type="NCBI Taxonomy" id="469547"/>
    <lineage>
        <taxon>Bacteria</taxon>
        <taxon>Pseudomonadati</taxon>
        <taxon>Pseudomonadota</taxon>
        <taxon>Alphaproteobacteria</taxon>
        <taxon>Hyphomicrobiales</taxon>
        <taxon>Phyllobacteriaceae</taxon>
        <taxon>Aquamicrobium</taxon>
    </lineage>
</organism>
<evidence type="ECO:0000256" key="12">
    <source>
        <dbReference type="HAMAP-Rule" id="MF_00138"/>
    </source>
</evidence>
<dbReference type="HAMAP" id="MF_00138">
    <property type="entry name" value="GARS"/>
    <property type="match status" value="1"/>
</dbReference>
<dbReference type="InterPro" id="IPR000115">
    <property type="entry name" value="PRibGlycinamide_synth"/>
</dbReference>
<keyword evidence="8 13" id="KW-0067">ATP-binding</keyword>
<comment type="catalytic activity">
    <reaction evidence="12">
        <text>5-phospho-beta-D-ribosylamine + glycine + ATP = N(1)-(5-phospho-beta-D-ribosyl)glycinamide + ADP + phosphate + H(+)</text>
        <dbReference type="Rhea" id="RHEA:17453"/>
        <dbReference type="ChEBI" id="CHEBI:15378"/>
        <dbReference type="ChEBI" id="CHEBI:30616"/>
        <dbReference type="ChEBI" id="CHEBI:43474"/>
        <dbReference type="ChEBI" id="CHEBI:57305"/>
        <dbReference type="ChEBI" id="CHEBI:58681"/>
        <dbReference type="ChEBI" id="CHEBI:143788"/>
        <dbReference type="ChEBI" id="CHEBI:456216"/>
        <dbReference type="EC" id="6.3.4.13"/>
    </reaction>
</comment>
<keyword evidence="6 13" id="KW-0547">Nucleotide-binding</keyword>
<accession>A0ABW0GVW5</accession>
<dbReference type="InterPro" id="IPR037123">
    <property type="entry name" value="PRibGlycinamide_synth_C_sf"/>
</dbReference>
<evidence type="ECO:0000259" key="15">
    <source>
        <dbReference type="PROSITE" id="PS50975"/>
    </source>
</evidence>
<evidence type="ECO:0000256" key="3">
    <source>
        <dbReference type="ARBA" id="ARBA00005174"/>
    </source>
</evidence>
<dbReference type="Pfam" id="PF01071">
    <property type="entry name" value="GARS_A"/>
    <property type="match status" value="1"/>
</dbReference>
<evidence type="ECO:0000256" key="9">
    <source>
        <dbReference type="ARBA" id="ARBA00038345"/>
    </source>
</evidence>
<protein>
    <recommendedName>
        <fullName evidence="4 12">Phosphoribosylamine--glycine ligase</fullName>
        <ecNumber evidence="4 12">6.3.4.13</ecNumber>
    </recommendedName>
    <alternativeName>
        <fullName evidence="12">GARS</fullName>
    </alternativeName>
    <alternativeName>
        <fullName evidence="10 12">Glycinamide ribonucleotide synthetase</fullName>
    </alternativeName>
    <alternativeName>
        <fullName evidence="11 12">Phosphoribosylglycinamide synthetase</fullName>
    </alternativeName>
</protein>
<dbReference type="SUPFAM" id="SSF52440">
    <property type="entry name" value="PreATP-grasp domain"/>
    <property type="match status" value="1"/>
</dbReference>
<dbReference type="Gene3D" id="3.90.600.10">
    <property type="entry name" value="Phosphoribosylglycinamide synthetase, C-terminal domain"/>
    <property type="match status" value="1"/>
</dbReference>
<keyword evidence="7 12" id="KW-0658">Purine biosynthesis</keyword>
<reference evidence="17" key="1">
    <citation type="journal article" date="2019" name="Int. J. Syst. Evol. Microbiol.">
        <title>The Global Catalogue of Microorganisms (GCM) 10K type strain sequencing project: providing services to taxonomists for standard genome sequencing and annotation.</title>
        <authorList>
            <consortium name="The Broad Institute Genomics Platform"/>
            <consortium name="The Broad Institute Genome Sequencing Center for Infectious Disease"/>
            <person name="Wu L."/>
            <person name="Ma J."/>
        </authorList>
    </citation>
    <scope>NUCLEOTIDE SEQUENCE [LARGE SCALE GENOMIC DNA]</scope>
    <source>
        <strain evidence="17">CGMCC 4.1415</strain>
    </source>
</reference>
<dbReference type="RefSeq" id="WP_378228136.1">
    <property type="nucleotide sequence ID" value="NZ_JBHSLL010000012.1"/>
</dbReference>
<dbReference type="InterPro" id="IPR020561">
    <property type="entry name" value="PRibGlycinamid_synth_ATP-grasp"/>
</dbReference>
<evidence type="ECO:0000256" key="13">
    <source>
        <dbReference type="PROSITE-ProRule" id="PRU00409"/>
    </source>
</evidence>
<feature type="domain" description="ATP-grasp" evidence="15">
    <location>
        <begin position="107"/>
        <end position="312"/>
    </location>
</feature>
<dbReference type="InterPro" id="IPR020560">
    <property type="entry name" value="PRibGlycinamide_synth_C-dom"/>
</dbReference>
<dbReference type="Gene3D" id="3.30.470.20">
    <property type="entry name" value="ATP-grasp fold, B domain"/>
    <property type="match status" value="1"/>
</dbReference>
<dbReference type="Pfam" id="PF02844">
    <property type="entry name" value="GARS_N"/>
    <property type="match status" value="1"/>
</dbReference>
<evidence type="ECO:0000256" key="6">
    <source>
        <dbReference type="ARBA" id="ARBA00022741"/>
    </source>
</evidence>
<evidence type="ECO:0000313" key="17">
    <source>
        <dbReference type="Proteomes" id="UP001596016"/>
    </source>
</evidence>
<evidence type="ECO:0000256" key="14">
    <source>
        <dbReference type="SAM" id="MobiDB-lite"/>
    </source>
</evidence>
<dbReference type="Gene3D" id="3.30.1490.20">
    <property type="entry name" value="ATP-grasp fold, A domain"/>
    <property type="match status" value="1"/>
</dbReference>
<evidence type="ECO:0000256" key="1">
    <source>
        <dbReference type="ARBA" id="ARBA00001936"/>
    </source>
</evidence>
<comment type="cofactor">
    <cofactor evidence="1">
        <name>Mn(2+)</name>
        <dbReference type="ChEBI" id="CHEBI:29035"/>
    </cofactor>
</comment>
<evidence type="ECO:0000256" key="7">
    <source>
        <dbReference type="ARBA" id="ARBA00022755"/>
    </source>
</evidence>
<dbReference type="Pfam" id="PF02843">
    <property type="entry name" value="GARS_C"/>
    <property type="match status" value="1"/>
</dbReference>
<dbReference type="PANTHER" id="PTHR43472">
    <property type="entry name" value="PHOSPHORIBOSYLAMINE--GLYCINE LIGASE"/>
    <property type="match status" value="1"/>
</dbReference>
<dbReference type="InterPro" id="IPR011054">
    <property type="entry name" value="Rudment_hybrid_motif"/>
</dbReference>
<evidence type="ECO:0000256" key="2">
    <source>
        <dbReference type="ARBA" id="ARBA00001946"/>
    </source>
</evidence>
<dbReference type="PROSITE" id="PS00184">
    <property type="entry name" value="GARS"/>
    <property type="match status" value="1"/>
</dbReference>
<keyword evidence="5 12" id="KW-0436">Ligase</keyword>
<dbReference type="InterPro" id="IPR020559">
    <property type="entry name" value="PRibGlycinamide_synth_CS"/>
</dbReference>
<comment type="similarity">
    <text evidence="9 12">Belongs to the GARS family.</text>
</comment>
<evidence type="ECO:0000256" key="5">
    <source>
        <dbReference type="ARBA" id="ARBA00022598"/>
    </source>
</evidence>
<dbReference type="PANTHER" id="PTHR43472:SF1">
    <property type="entry name" value="PHOSPHORIBOSYLAMINE--GLYCINE LIGASE, CHLOROPLASTIC"/>
    <property type="match status" value="1"/>
</dbReference>
<sequence length="434" mass="46095">MKVLLIGSGGREHALAWRLSASSLLTKLYAAPGNPGIAHMAELVALDVEDHAVISRFCLDHAIDLVVVGPEAPLVAGLANYLRAAGIRVFGPSKAAAQLEGSKGFTKDLCARYKIPTGAYGRFSALEPARAYVREQGAPIVIKADGLAAGKGVTVAMTLEEALEALEACFDGSFGSAGAEVVVEEFLTGEEASFFCLCDGKTALPFGTAQDHKRVGDGDTGPNTGGMGAYSPAPVMTPEMIERTMREIVEPTMRGMAEMGHPFQGVLFVGLMIGEDGPKLIEYNTRFGDPECQVLMMRLKDDLLVLLNAAVDGQLSHMSTRWRNETALTVVMAAKGYPAAPEKGSIIRGVDLLAGEAGAGEAEADEEIKIFHAGTALRDGQLIANGGRVLNVTAMGANAALAQARAYEAVSRIDWPEGFYRRDIGWRAVEREQQ</sequence>
<dbReference type="SUPFAM" id="SSF56059">
    <property type="entry name" value="Glutathione synthetase ATP-binding domain-like"/>
    <property type="match status" value="1"/>
</dbReference>
<dbReference type="InterPro" id="IPR011761">
    <property type="entry name" value="ATP-grasp"/>
</dbReference>
<evidence type="ECO:0000313" key="16">
    <source>
        <dbReference type="EMBL" id="MFC5385234.1"/>
    </source>
</evidence>
<dbReference type="EC" id="6.3.4.13" evidence="4 12"/>
<dbReference type="NCBIfam" id="TIGR00877">
    <property type="entry name" value="purD"/>
    <property type="match status" value="1"/>
</dbReference>